<evidence type="ECO:0000256" key="5">
    <source>
        <dbReference type="ARBA" id="ARBA00047539"/>
    </source>
</evidence>
<dbReference type="Pfam" id="PF05694">
    <property type="entry name" value="SBP56"/>
    <property type="match status" value="1"/>
</dbReference>
<dbReference type="EC" id="1.8.3.4" evidence="3"/>
<evidence type="ECO:0000313" key="7">
    <source>
        <dbReference type="Proteomes" id="UP000219167"/>
    </source>
</evidence>
<dbReference type="RefSeq" id="WP_097139756.1">
    <property type="nucleotide sequence ID" value="NZ_OBQD01000007.1"/>
</dbReference>
<dbReference type="InterPro" id="IPR015943">
    <property type="entry name" value="WD40/YVTN_repeat-like_dom_sf"/>
</dbReference>
<reference evidence="6 7" key="1">
    <citation type="submission" date="2017-08" db="EMBL/GenBank/DDBJ databases">
        <authorList>
            <person name="de Groot N.N."/>
        </authorList>
    </citation>
    <scope>NUCLEOTIDE SEQUENCE [LARGE SCALE GENOMIC DNA]</scope>
    <source>
        <strain evidence="6 7">JC85</strain>
    </source>
</reference>
<evidence type="ECO:0000256" key="2">
    <source>
        <dbReference type="ARBA" id="ARBA00005606"/>
    </source>
</evidence>
<gene>
    <name evidence="6" type="ORF">SAMN05892877_107174</name>
</gene>
<dbReference type="EMBL" id="OBQD01000007">
    <property type="protein sequence ID" value="SOC40365.1"/>
    <property type="molecule type" value="Genomic_DNA"/>
</dbReference>
<keyword evidence="7" id="KW-1185">Reference proteome</keyword>
<name>A0A285UEL1_9HYPH</name>
<dbReference type="SUPFAM" id="SSF75011">
    <property type="entry name" value="3-carboxy-cis,cis-mucoante lactonizing enzyme"/>
    <property type="match status" value="1"/>
</dbReference>
<evidence type="ECO:0000256" key="4">
    <source>
        <dbReference type="ARBA" id="ARBA00015601"/>
    </source>
</evidence>
<comment type="pathway">
    <text evidence="1">Organosulfur degradation.</text>
</comment>
<dbReference type="GO" id="GO:0018549">
    <property type="term" value="F:methanethiol oxidase activity"/>
    <property type="evidence" value="ECO:0007669"/>
    <property type="project" value="UniProtKB-EC"/>
</dbReference>
<dbReference type="Proteomes" id="UP000219167">
    <property type="component" value="Unassembled WGS sequence"/>
</dbReference>
<accession>A0A285UEL1</accession>
<dbReference type="PANTHER" id="PTHR23300:SF0">
    <property type="entry name" value="METHANETHIOL OXIDASE"/>
    <property type="match status" value="1"/>
</dbReference>
<evidence type="ECO:0000313" key="6">
    <source>
        <dbReference type="EMBL" id="SOC40365.1"/>
    </source>
</evidence>
<comment type="catalytic activity">
    <reaction evidence="5">
        <text>methanethiol + O2 + H2O = hydrogen sulfide + formaldehyde + H2O2 + H(+)</text>
        <dbReference type="Rhea" id="RHEA:11812"/>
        <dbReference type="ChEBI" id="CHEBI:15377"/>
        <dbReference type="ChEBI" id="CHEBI:15378"/>
        <dbReference type="ChEBI" id="CHEBI:15379"/>
        <dbReference type="ChEBI" id="CHEBI:16007"/>
        <dbReference type="ChEBI" id="CHEBI:16240"/>
        <dbReference type="ChEBI" id="CHEBI:16842"/>
        <dbReference type="ChEBI" id="CHEBI:29919"/>
        <dbReference type="EC" id="1.8.3.4"/>
    </reaction>
</comment>
<protein>
    <recommendedName>
        <fullName evidence="4">Methanethiol oxidase</fullName>
        <ecNumber evidence="3">1.8.3.4</ecNumber>
    </recommendedName>
</protein>
<dbReference type="InterPro" id="IPR008826">
    <property type="entry name" value="Se-bd"/>
</dbReference>
<comment type="similarity">
    <text evidence="2">Belongs to the selenium-binding protein family.</text>
</comment>
<dbReference type="AlphaFoldDB" id="A0A285UEL1"/>
<evidence type="ECO:0000256" key="1">
    <source>
        <dbReference type="ARBA" id="ARBA00005177"/>
    </source>
</evidence>
<proteinExistence type="inferred from homology"/>
<organism evidence="6 7">
    <name type="scientific">Rhizobium subbaraonis</name>
    <dbReference type="NCBI Taxonomy" id="908946"/>
    <lineage>
        <taxon>Bacteria</taxon>
        <taxon>Pseudomonadati</taxon>
        <taxon>Pseudomonadota</taxon>
        <taxon>Alphaproteobacteria</taxon>
        <taxon>Hyphomicrobiales</taxon>
        <taxon>Rhizobiaceae</taxon>
        <taxon>Rhizobium/Agrobacterium group</taxon>
        <taxon>Rhizobium</taxon>
    </lineage>
</organism>
<dbReference type="OrthoDB" id="9768634at2"/>
<dbReference type="GO" id="GO:0008430">
    <property type="term" value="F:selenium binding"/>
    <property type="evidence" value="ECO:0007669"/>
    <property type="project" value="InterPro"/>
</dbReference>
<dbReference type="Gene3D" id="2.130.10.10">
    <property type="entry name" value="YVTN repeat-like/Quinoprotein amine dehydrogenase"/>
    <property type="match status" value="1"/>
</dbReference>
<dbReference type="PANTHER" id="PTHR23300">
    <property type="entry name" value="METHANETHIOL OXIDASE"/>
    <property type="match status" value="1"/>
</dbReference>
<evidence type="ECO:0000256" key="3">
    <source>
        <dbReference type="ARBA" id="ARBA00012510"/>
    </source>
</evidence>
<sequence>MATPFGTWKPDPSFYPSPRMAMKAEPETLAYVAAFDPARQVPDELAVVDVDPKSPTYGQIVHSLAMPNVGDELHHFGWNACSSCLCPNAPHPHAERRYLVVPGLRSSRIHIVDTKPDARRPTMAKVVEPGEVAERAGYTRPHTVHCGPEGIYVAALGNTEGKAPGGVFLMDHETFEVRGRWEMDRGPQQLSYDVWWHLGHDTLVTSEWGTPDTFENGLVPEILLGAKYGRRLHFWDLHKRKHLQTIDFGDKYQLVFELRPAHDPTKAYGFVNAVVCLEDLSSSIWVWHRDGQKWAVTKVIDIPAEPADPEVLPPMLKGFAAVPPLVTDIDLSMDDRFLYVSCWGTGDLLQFDVSDPFKPRQTGKVRIGGIVSRASHPGAKNGALNGGPQMVEISRDGRRVYFTNSLYGAIDEQFYPEGIDGWMVKLDAKPDGGIAFDETFFVEWPKSHRPHQVRLQGGDCSSDSYCYP</sequence>